<name>A0A0G1DHH9_9BACT</name>
<keyword evidence="2" id="KW-0472">Membrane</keyword>
<reference evidence="3 4" key="1">
    <citation type="journal article" date="2015" name="Nature">
        <title>rRNA introns, odd ribosomes, and small enigmatic genomes across a large radiation of phyla.</title>
        <authorList>
            <person name="Brown C.T."/>
            <person name="Hug L.A."/>
            <person name="Thomas B.C."/>
            <person name="Sharon I."/>
            <person name="Castelle C.J."/>
            <person name="Singh A."/>
            <person name="Wilkins M.J."/>
            <person name="Williams K.H."/>
            <person name="Banfield J.F."/>
        </authorList>
    </citation>
    <scope>NUCLEOTIDE SEQUENCE [LARGE SCALE GENOMIC DNA]</scope>
</reference>
<evidence type="ECO:0000256" key="1">
    <source>
        <dbReference type="SAM" id="Coils"/>
    </source>
</evidence>
<evidence type="ECO:0008006" key="5">
    <source>
        <dbReference type="Google" id="ProtNLM"/>
    </source>
</evidence>
<gene>
    <name evidence="3" type="ORF">UV74_C0013G0169</name>
</gene>
<evidence type="ECO:0000256" key="2">
    <source>
        <dbReference type="SAM" id="Phobius"/>
    </source>
</evidence>
<dbReference type="EMBL" id="LCFQ01000013">
    <property type="protein sequence ID" value="KKS97047.1"/>
    <property type="molecule type" value="Genomic_DNA"/>
</dbReference>
<dbReference type="STRING" id="1618578.UV74_C0013G0169"/>
<sequence length="175" mass="19843">MPRKIDLLPSELRADTKVVGYARNLRLVAMIVVVGSFFIFLGGVLALYLRSRTLSELETERKALENEVTNLEATEQQLVLVRDRIQKIKEVLDSRNNEELITNQAQLVNSFSEGLKFESAEIDPENSQLGVIAVSSREMSNLFDKLSSNRVFQAIVVEELGFSPVLGYQFYLNMR</sequence>
<organism evidence="3 4">
    <name type="scientific">Candidatus Woesebacteria bacterium GW2011_GWB1_43_14</name>
    <dbReference type="NCBI Taxonomy" id="1618578"/>
    <lineage>
        <taxon>Bacteria</taxon>
        <taxon>Candidatus Woeseibacteriota</taxon>
    </lineage>
</organism>
<keyword evidence="2" id="KW-0812">Transmembrane</keyword>
<evidence type="ECO:0000313" key="3">
    <source>
        <dbReference type="EMBL" id="KKS97047.1"/>
    </source>
</evidence>
<dbReference type="AlphaFoldDB" id="A0A0G1DHH9"/>
<protein>
    <recommendedName>
        <fullName evidence="5">Fimbrial assembly family protein</fullName>
    </recommendedName>
</protein>
<accession>A0A0G1DHH9</accession>
<comment type="caution">
    <text evidence="3">The sequence shown here is derived from an EMBL/GenBank/DDBJ whole genome shotgun (WGS) entry which is preliminary data.</text>
</comment>
<proteinExistence type="predicted"/>
<feature type="transmembrane region" description="Helical" evidence="2">
    <location>
        <begin position="27"/>
        <end position="49"/>
    </location>
</feature>
<feature type="coiled-coil region" evidence="1">
    <location>
        <begin position="54"/>
        <end position="91"/>
    </location>
</feature>
<keyword evidence="1" id="KW-0175">Coiled coil</keyword>
<evidence type="ECO:0000313" key="4">
    <source>
        <dbReference type="Proteomes" id="UP000034090"/>
    </source>
</evidence>
<dbReference type="Proteomes" id="UP000034090">
    <property type="component" value="Unassembled WGS sequence"/>
</dbReference>
<keyword evidence="2" id="KW-1133">Transmembrane helix</keyword>